<name>A0A7J8T9G1_GOSDV</name>
<dbReference type="Proteomes" id="UP000593561">
    <property type="component" value="Unassembled WGS sequence"/>
</dbReference>
<dbReference type="EMBL" id="JABFAC010238219">
    <property type="protein sequence ID" value="MBA0634476.1"/>
    <property type="molecule type" value="Genomic_DNA"/>
</dbReference>
<comment type="caution">
    <text evidence="1">The sequence shown here is derived from an EMBL/GenBank/DDBJ whole genome shotgun (WGS) entry which is preliminary data.</text>
</comment>
<reference evidence="1 2" key="1">
    <citation type="journal article" date="2019" name="Genome Biol. Evol.">
        <title>Insights into the evolution of the New World diploid cottons (Gossypium, subgenus Houzingenia) based on genome sequencing.</title>
        <authorList>
            <person name="Grover C.E."/>
            <person name="Arick M.A. 2nd"/>
            <person name="Thrash A."/>
            <person name="Conover J.L."/>
            <person name="Sanders W.S."/>
            <person name="Peterson D.G."/>
            <person name="Frelichowski J.E."/>
            <person name="Scheffler J.A."/>
            <person name="Scheffler B.E."/>
            <person name="Wendel J.F."/>
        </authorList>
    </citation>
    <scope>NUCLEOTIDE SEQUENCE [LARGE SCALE GENOMIC DNA]</scope>
    <source>
        <strain evidence="1">27</strain>
        <tissue evidence="1">Leaf</tissue>
    </source>
</reference>
<evidence type="ECO:0000313" key="1">
    <source>
        <dbReference type="EMBL" id="MBA0634476.1"/>
    </source>
</evidence>
<accession>A0A7J8T9G1</accession>
<gene>
    <name evidence="1" type="ORF">Godav_024858</name>
</gene>
<evidence type="ECO:0000313" key="2">
    <source>
        <dbReference type="Proteomes" id="UP000593561"/>
    </source>
</evidence>
<dbReference type="AlphaFoldDB" id="A0A7J8T9G1"/>
<keyword evidence="2" id="KW-1185">Reference proteome</keyword>
<organism evidence="1 2">
    <name type="scientific">Gossypium davidsonii</name>
    <name type="common">Davidson's cotton</name>
    <name type="synonym">Gossypium klotzschianum subsp. davidsonii</name>
    <dbReference type="NCBI Taxonomy" id="34287"/>
    <lineage>
        <taxon>Eukaryota</taxon>
        <taxon>Viridiplantae</taxon>
        <taxon>Streptophyta</taxon>
        <taxon>Embryophyta</taxon>
        <taxon>Tracheophyta</taxon>
        <taxon>Spermatophyta</taxon>
        <taxon>Magnoliopsida</taxon>
        <taxon>eudicotyledons</taxon>
        <taxon>Gunneridae</taxon>
        <taxon>Pentapetalae</taxon>
        <taxon>rosids</taxon>
        <taxon>malvids</taxon>
        <taxon>Malvales</taxon>
        <taxon>Malvaceae</taxon>
        <taxon>Malvoideae</taxon>
        <taxon>Gossypium</taxon>
    </lineage>
</organism>
<sequence length="24" mass="3101">MWWVDSFYYFLTGWKTLFVWSSFC</sequence>
<proteinExistence type="predicted"/>
<protein>
    <submittedName>
        <fullName evidence="1">Uncharacterized protein</fullName>
    </submittedName>
</protein>